<evidence type="ECO:0000256" key="4">
    <source>
        <dbReference type="ARBA" id="ARBA00022670"/>
    </source>
</evidence>
<dbReference type="PANTHER" id="PTHR32282:SF33">
    <property type="entry name" value="PEPTIDOGLYCAN GLYCOSYLTRANSFERASE"/>
    <property type="match status" value="1"/>
</dbReference>
<comment type="catalytic activity">
    <reaction evidence="13">
        <text>[GlcNAc-(1-&gt;4)-Mur2Ac(oyl-L-Ala-gamma-D-Glu-L-Lys-D-Ala-D-Ala)](n)-di-trans,octa-cis-undecaprenyl diphosphate + beta-D-GlcNAc-(1-&gt;4)-Mur2Ac(oyl-L-Ala-gamma-D-Glu-L-Lys-D-Ala-D-Ala)-di-trans,octa-cis-undecaprenyl diphosphate = [GlcNAc-(1-&gt;4)-Mur2Ac(oyl-L-Ala-gamma-D-Glu-L-Lys-D-Ala-D-Ala)](n+1)-di-trans,octa-cis-undecaprenyl diphosphate + di-trans,octa-cis-undecaprenyl diphosphate + H(+)</text>
        <dbReference type="Rhea" id="RHEA:23708"/>
        <dbReference type="Rhea" id="RHEA-COMP:9602"/>
        <dbReference type="Rhea" id="RHEA-COMP:9603"/>
        <dbReference type="ChEBI" id="CHEBI:15378"/>
        <dbReference type="ChEBI" id="CHEBI:58405"/>
        <dbReference type="ChEBI" id="CHEBI:60033"/>
        <dbReference type="ChEBI" id="CHEBI:78435"/>
        <dbReference type="EC" id="2.4.99.28"/>
    </reaction>
</comment>
<dbReference type="GO" id="GO:0030288">
    <property type="term" value="C:outer membrane-bounded periplasmic space"/>
    <property type="evidence" value="ECO:0007669"/>
    <property type="project" value="TreeGrafter"/>
</dbReference>
<keyword evidence="8" id="KW-0133">Cell shape</keyword>
<dbReference type="PANTHER" id="PTHR32282">
    <property type="entry name" value="BINDING PROTEIN TRANSPEPTIDASE, PUTATIVE-RELATED"/>
    <property type="match status" value="1"/>
</dbReference>
<keyword evidence="9" id="KW-0573">Peptidoglycan synthesis</keyword>
<feature type="domain" description="Glycosyl transferase family 51" evidence="16">
    <location>
        <begin position="84"/>
        <end position="268"/>
    </location>
</feature>
<accession>A0AAV5PBK7</accession>
<dbReference type="Gene3D" id="1.10.3810.10">
    <property type="entry name" value="Biosynthetic peptidoglycan transglycosylase-like"/>
    <property type="match status" value="1"/>
</dbReference>
<evidence type="ECO:0000256" key="3">
    <source>
        <dbReference type="ARBA" id="ARBA00022645"/>
    </source>
</evidence>
<comment type="similarity">
    <text evidence="1">In the C-terminal section; belongs to the transpeptidase family.</text>
</comment>
<comment type="similarity">
    <text evidence="2">In the N-terminal section; belongs to the glycosyltransferase 51 family.</text>
</comment>
<gene>
    <name evidence="17" type="ORF">Ccel01_22820</name>
    <name evidence="18" type="ORF">FOG94_18100</name>
</gene>
<reference evidence="18 19" key="1">
    <citation type="submission" date="2019-07" db="EMBL/GenBank/DDBJ databases">
        <title>Complete Genome Sequence and Methylome Analysis of Arthrobacter luteus NEB113.</title>
        <authorList>
            <person name="Fomenkov A."/>
            <person name="Anton B.P."/>
            <person name="Vincze T."/>
            <person name="Roberts R.J."/>
        </authorList>
    </citation>
    <scope>NUCLEOTIDE SEQUENCE [LARGE SCALE GENOMIC DNA]</scope>
    <source>
        <strain evidence="18 19">NEB113</strain>
    </source>
</reference>
<evidence type="ECO:0000256" key="12">
    <source>
        <dbReference type="ARBA" id="ARBA00034000"/>
    </source>
</evidence>
<protein>
    <submittedName>
        <fullName evidence="17">Carboxypeptidase</fullName>
    </submittedName>
    <submittedName>
        <fullName evidence="18">Penicillin-binding protein</fullName>
    </submittedName>
</protein>
<dbReference type="InterPro" id="IPR023346">
    <property type="entry name" value="Lysozyme-like_dom_sf"/>
</dbReference>
<sequence>MASPVRPRGRQINAYQLVALFLAFVLVSGVGGVLAAGLLVPLAAGANTATDTAVEVFDELPADLEPGPLSEQSRIYANDGTTRLATFYTENRIVVPLDQVSEPMKNAVIAIEDKRFWEHGGVDVEGIPRAFVNNLTGGSTQGASTLTQQYVKNVLIEQAVRDGDVMAQHEAKADTLGRKAREAKLAISLEKKMGKEEILQGYLNIAQFGRSVYGVETAARHYFGVSAKDLNYLQAATIAGITKAPSTYDPTADPEKAQNRRNVVLNTMYQQGYITKEEYDAGLATPISDTLAIQPLEAGCQASGGSAFFCDYVTKVIMSDPVFGETKAEREALLYRGGLDIYTTLDPNMQAAAEQHAAAAVPADDPSQIEDAIVSIEPGTGKILAMAQNRAFDNTQDPAPNTTAVNYSTDEAHGGSRGFSPGSTWKPFVLAEWLKEGHSLYDTVNANKRTWIGSRDFHASCKRLGNDPWTPANSDGPGSGSMTVLKATYNSVNTAYTTIASQLDLCGVANTAKAAGFTPSSKDKTDIEIVPSMILGTQNSSPMHMAAAYATFAAGGTYCQPIAITKVVAGDGEELPVPSANCQPGAIDPAVANTVTYALQQVLTQGSGRGNALADGRPAAGKTGTANLNKHTWFIGYTPQVATAVWIGNAENDVEMNGRFTINGKTRPYWYGSSLAAPTWRDYMNQILAGQPAPGFAEPDWGRVNAPKPPPRTPSTPEGGQDGGDQGGQQPGGDEPDDDQPDSEADGRGDRGDRSNGAGRESDLGAWLEGLGGGGNG</sequence>
<dbReference type="GO" id="GO:0008658">
    <property type="term" value="F:penicillin binding"/>
    <property type="evidence" value="ECO:0007669"/>
    <property type="project" value="InterPro"/>
</dbReference>
<dbReference type="GO" id="GO:0009002">
    <property type="term" value="F:serine-type D-Ala-D-Ala carboxypeptidase activity"/>
    <property type="evidence" value="ECO:0007669"/>
    <property type="project" value="UniProtKB-EC"/>
</dbReference>
<dbReference type="Proteomes" id="UP001165168">
    <property type="component" value="Unassembled WGS sequence"/>
</dbReference>
<evidence type="ECO:0000256" key="11">
    <source>
        <dbReference type="ARBA" id="ARBA00023316"/>
    </source>
</evidence>
<dbReference type="GO" id="GO:0006508">
    <property type="term" value="P:proteolysis"/>
    <property type="evidence" value="ECO:0007669"/>
    <property type="project" value="UniProtKB-KW"/>
</dbReference>
<evidence type="ECO:0000256" key="1">
    <source>
        <dbReference type="ARBA" id="ARBA00007090"/>
    </source>
</evidence>
<keyword evidence="4" id="KW-0645">Protease</keyword>
<evidence type="ECO:0000256" key="10">
    <source>
        <dbReference type="ARBA" id="ARBA00023268"/>
    </source>
</evidence>
<evidence type="ECO:0000256" key="8">
    <source>
        <dbReference type="ARBA" id="ARBA00022960"/>
    </source>
</evidence>
<dbReference type="Pfam" id="PF00905">
    <property type="entry name" value="Transpeptidase"/>
    <property type="match status" value="1"/>
</dbReference>
<feature type="region of interest" description="Disordered" evidence="14">
    <location>
        <begin position="694"/>
        <end position="777"/>
    </location>
</feature>
<keyword evidence="10" id="KW-0511">Multifunctional enzyme</keyword>
<evidence type="ECO:0000313" key="20">
    <source>
        <dbReference type="Proteomes" id="UP001165168"/>
    </source>
</evidence>
<dbReference type="EMBL" id="CP041694">
    <property type="protein sequence ID" value="QDP76746.1"/>
    <property type="molecule type" value="Genomic_DNA"/>
</dbReference>
<dbReference type="FunFam" id="1.10.3810.10:FF:000001">
    <property type="entry name" value="Penicillin-binding protein 1A"/>
    <property type="match status" value="1"/>
</dbReference>
<feature type="domain" description="Penicillin-binding protein transpeptidase" evidence="15">
    <location>
        <begin position="373"/>
        <end position="646"/>
    </location>
</feature>
<dbReference type="InterPro" id="IPR001460">
    <property type="entry name" value="PCN-bd_Tpept"/>
</dbReference>
<dbReference type="Gene3D" id="3.40.710.10">
    <property type="entry name" value="DD-peptidase/beta-lactamase superfamily"/>
    <property type="match status" value="1"/>
</dbReference>
<dbReference type="InterPro" id="IPR050396">
    <property type="entry name" value="Glycosyltr_51/Transpeptidase"/>
</dbReference>
<dbReference type="SUPFAM" id="SSF53955">
    <property type="entry name" value="Lysozyme-like"/>
    <property type="match status" value="1"/>
</dbReference>
<dbReference type="GO" id="GO:0009252">
    <property type="term" value="P:peptidoglycan biosynthetic process"/>
    <property type="evidence" value="ECO:0007669"/>
    <property type="project" value="UniProtKB-KW"/>
</dbReference>
<comment type="catalytic activity">
    <reaction evidence="12">
        <text>Preferential cleavage: (Ac)2-L-Lys-D-Ala-|-D-Ala. Also transpeptidation of peptidyl-alanyl moieties that are N-acyl substituents of D-alanine.</text>
        <dbReference type="EC" id="3.4.16.4"/>
    </reaction>
</comment>
<organism evidence="17 20">
    <name type="scientific">Cellulosimicrobium cellulans</name>
    <name type="common">Arthrobacter luteus</name>
    <dbReference type="NCBI Taxonomy" id="1710"/>
    <lineage>
        <taxon>Bacteria</taxon>
        <taxon>Bacillati</taxon>
        <taxon>Actinomycetota</taxon>
        <taxon>Actinomycetes</taxon>
        <taxon>Micrococcales</taxon>
        <taxon>Promicromonosporaceae</taxon>
        <taxon>Cellulosimicrobium</taxon>
    </lineage>
</organism>
<evidence type="ECO:0000259" key="15">
    <source>
        <dbReference type="Pfam" id="PF00905"/>
    </source>
</evidence>
<keyword evidence="7" id="KW-0378">Hydrolase</keyword>
<feature type="compositionally biased region" description="Gly residues" evidence="14">
    <location>
        <begin position="720"/>
        <end position="731"/>
    </location>
</feature>
<feature type="compositionally biased region" description="Acidic residues" evidence="14">
    <location>
        <begin position="734"/>
        <end position="744"/>
    </location>
</feature>
<evidence type="ECO:0000256" key="6">
    <source>
        <dbReference type="ARBA" id="ARBA00022679"/>
    </source>
</evidence>
<proteinExistence type="inferred from homology"/>
<keyword evidence="19" id="KW-1185">Reference proteome</keyword>
<evidence type="ECO:0000259" key="16">
    <source>
        <dbReference type="Pfam" id="PF00912"/>
    </source>
</evidence>
<dbReference type="GO" id="GO:0071555">
    <property type="term" value="P:cell wall organization"/>
    <property type="evidence" value="ECO:0007669"/>
    <property type="project" value="UniProtKB-KW"/>
</dbReference>
<evidence type="ECO:0000256" key="9">
    <source>
        <dbReference type="ARBA" id="ARBA00022984"/>
    </source>
</evidence>
<dbReference type="EMBL" id="BSTG01000002">
    <property type="protein sequence ID" value="GLY57680.1"/>
    <property type="molecule type" value="Genomic_DNA"/>
</dbReference>
<dbReference type="InterPro" id="IPR036950">
    <property type="entry name" value="PBP_transglycosylase"/>
</dbReference>
<evidence type="ECO:0000313" key="17">
    <source>
        <dbReference type="EMBL" id="GLY57680.1"/>
    </source>
</evidence>
<evidence type="ECO:0000313" key="19">
    <source>
        <dbReference type="Proteomes" id="UP000319068"/>
    </source>
</evidence>
<name>A0AAV5PBK7_CELCE</name>
<keyword evidence="11" id="KW-0961">Cell wall biogenesis/degradation</keyword>
<dbReference type="Proteomes" id="UP000319068">
    <property type="component" value="Chromosome"/>
</dbReference>
<dbReference type="GO" id="GO:0008360">
    <property type="term" value="P:regulation of cell shape"/>
    <property type="evidence" value="ECO:0007669"/>
    <property type="project" value="UniProtKB-KW"/>
</dbReference>
<dbReference type="InterPro" id="IPR001264">
    <property type="entry name" value="Glyco_trans_51"/>
</dbReference>
<dbReference type="SUPFAM" id="SSF56601">
    <property type="entry name" value="beta-lactamase/transpeptidase-like"/>
    <property type="match status" value="1"/>
</dbReference>
<dbReference type="InterPro" id="IPR012338">
    <property type="entry name" value="Beta-lactam/transpept-like"/>
</dbReference>
<evidence type="ECO:0000256" key="2">
    <source>
        <dbReference type="ARBA" id="ARBA00007739"/>
    </source>
</evidence>
<reference evidence="17" key="2">
    <citation type="submission" date="2023-03" db="EMBL/GenBank/DDBJ databases">
        <title>Cellulosimicrobium cellulans NBRC 103059.</title>
        <authorList>
            <person name="Ichikawa N."/>
            <person name="Sato H."/>
            <person name="Tonouchi N."/>
        </authorList>
    </citation>
    <scope>NUCLEOTIDE SEQUENCE</scope>
    <source>
        <strain evidence="17">NBRC 103059</strain>
    </source>
</reference>
<evidence type="ECO:0000256" key="13">
    <source>
        <dbReference type="ARBA" id="ARBA00049902"/>
    </source>
</evidence>
<evidence type="ECO:0000256" key="7">
    <source>
        <dbReference type="ARBA" id="ARBA00022801"/>
    </source>
</evidence>
<dbReference type="Pfam" id="PF00912">
    <property type="entry name" value="Transgly"/>
    <property type="match status" value="1"/>
</dbReference>
<evidence type="ECO:0000256" key="5">
    <source>
        <dbReference type="ARBA" id="ARBA00022676"/>
    </source>
</evidence>
<keyword evidence="5" id="KW-0328">Glycosyltransferase</keyword>
<feature type="compositionally biased region" description="Basic and acidic residues" evidence="14">
    <location>
        <begin position="745"/>
        <end position="754"/>
    </location>
</feature>
<evidence type="ECO:0000313" key="18">
    <source>
        <dbReference type="EMBL" id="QDP76746.1"/>
    </source>
</evidence>
<evidence type="ECO:0000256" key="14">
    <source>
        <dbReference type="SAM" id="MobiDB-lite"/>
    </source>
</evidence>
<dbReference type="AlphaFoldDB" id="A0AAV5PBK7"/>
<dbReference type="RefSeq" id="WP_085387317.1">
    <property type="nucleotide sequence ID" value="NZ_BSTG01000002.1"/>
</dbReference>
<keyword evidence="6" id="KW-0808">Transferase</keyword>
<keyword evidence="3 17" id="KW-0121">Carboxypeptidase</keyword>
<dbReference type="GO" id="GO:0008955">
    <property type="term" value="F:peptidoglycan glycosyltransferase activity"/>
    <property type="evidence" value="ECO:0007669"/>
    <property type="project" value="UniProtKB-EC"/>
</dbReference>